<dbReference type="PANTHER" id="PTHR45700:SF8">
    <property type="entry name" value="HECT-TYPE E3 UBIQUITIN TRANSFERASE"/>
    <property type="match status" value="1"/>
</dbReference>
<protein>
    <recommendedName>
        <fullName evidence="3">HECT-type E3 ubiquitin transferase</fullName>
        <ecNumber evidence="3">2.3.2.26</ecNumber>
    </recommendedName>
</protein>
<dbReference type="PROSITE" id="PS50237">
    <property type="entry name" value="HECT"/>
    <property type="match status" value="1"/>
</dbReference>
<dbReference type="InterPro" id="IPR000569">
    <property type="entry name" value="HECT_dom"/>
</dbReference>
<dbReference type="GO" id="GO:0005737">
    <property type="term" value="C:cytoplasm"/>
    <property type="evidence" value="ECO:0007669"/>
    <property type="project" value="UniProtKB-SubCell"/>
</dbReference>
<dbReference type="EMBL" id="KI913217">
    <property type="protein sequence ID" value="ETV66085.1"/>
    <property type="molecule type" value="Genomic_DNA"/>
</dbReference>
<proteinExistence type="predicted"/>
<dbReference type="Gene3D" id="3.30.2410.10">
    <property type="entry name" value="Hect, E3 ligase catalytic domain"/>
    <property type="match status" value="1"/>
</dbReference>
<dbReference type="FunFam" id="3.30.2160.10:FF:000004">
    <property type="entry name" value="probable E3 ubiquitin-protein ligase HERC4 isoform X1"/>
    <property type="match status" value="1"/>
</dbReference>
<comment type="subcellular location">
    <subcellularLocation>
        <location evidence="2">Cytoplasm</location>
    </subcellularLocation>
</comment>
<dbReference type="AlphaFoldDB" id="W4FF79"/>
<accession>W4FF79</accession>
<reference evidence="10" key="1">
    <citation type="submission" date="2013-12" db="EMBL/GenBank/DDBJ databases">
        <title>The Genome Sequence of Aphanomyces astaci APO3.</title>
        <authorList>
            <consortium name="The Broad Institute Genomics Platform"/>
            <person name="Russ C."/>
            <person name="Tyler B."/>
            <person name="van West P."/>
            <person name="Dieguez-Uribeondo J."/>
            <person name="Young S.K."/>
            <person name="Zeng Q."/>
            <person name="Gargeya S."/>
            <person name="Fitzgerald M."/>
            <person name="Abouelleil A."/>
            <person name="Alvarado L."/>
            <person name="Chapman S.B."/>
            <person name="Gainer-Dewar J."/>
            <person name="Goldberg J."/>
            <person name="Griggs A."/>
            <person name="Gujja S."/>
            <person name="Hansen M."/>
            <person name="Howarth C."/>
            <person name="Imamovic A."/>
            <person name="Ireland A."/>
            <person name="Larimer J."/>
            <person name="McCowan C."/>
            <person name="Murphy C."/>
            <person name="Pearson M."/>
            <person name="Poon T.W."/>
            <person name="Priest M."/>
            <person name="Roberts A."/>
            <person name="Saif S."/>
            <person name="Shea T."/>
            <person name="Sykes S."/>
            <person name="Wortman J."/>
            <person name="Nusbaum C."/>
            <person name="Birren B."/>
        </authorList>
    </citation>
    <scope>NUCLEOTIDE SEQUENCE [LARGE SCALE GENOMIC DNA]</scope>
    <source>
        <strain evidence="10">APO3</strain>
    </source>
</reference>
<dbReference type="OrthoDB" id="5981550at2759"/>
<evidence type="ECO:0000256" key="8">
    <source>
        <dbReference type="SAM" id="MobiDB-lite"/>
    </source>
</evidence>
<evidence type="ECO:0000259" key="9">
    <source>
        <dbReference type="PROSITE" id="PS50237"/>
    </source>
</evidence>
<evidence type="ECO:0000256" key="5">
    <source>
        <dbReference type="ARBA" id="ARBA00022679"/>
    </source>
</evidence>
<dbReference type="SUPFAM" id="SSF56204">
    <property type="entry name" value="Hect, E3 ligase catalytic domain"/>
    <property type="match status" value="1"/>
</dbReference>
<dbReference type="SMART" id="SM00119">
    <property type="entry name" value="HECTc"/>
    <property type="match status" value="1"/>
</dbReference>
<dbReference type="GO" id="GO:0000209">
    <property type="term" value="P:protein polyubiquitination"/>
    <property type="evidence" value="ECO:0007669"/>
    <property type="project" value="InterPro"/>
</dbReference>
<evidence type="ECO:0000256" key="4">
    <source>
        <dbReference type="ARBA" id="ARBA00022490"/>
    </source>
</evidence>
<dbReference type="RefSeq" id="XP_009844414.1">
    <property type="nucleotide sequence ID" value="XM_009846112.1"/>
</dbReference>
<dbReference type="FunFam" id="3.30.2410.10:FF:000003">
    <property type="entry name" value="probable E3 ubiquitin-protein ligase HERC4 isoform X1"/>
    <property type="match status" value="1"/>
</dbReference>
<evidence type="ECO:0000256" key="6">
    <source>
        <dbReference type="ARBA" id="ARBA00022786"/>
    </source>
</evidence>
<dbReference type="VEuPathDB" id="FungiDB:H257_17349"/>
<feature type="domain" description="HECT" evidence="9">
    <location>
        <begin position="448"/>
        <end position="774"/>
    </location>
</feature>
<dbReference type="GeneID" id="20819345"/>
<feature type="region of interest" description="Disordered" evidence="8">
    <location>
        <begin position="390"/>
        <end position="418"/>
    </location>
</feature>
<evidence type="ECO:0000256" key="1">
    <source>
        <dbReference type="ARBA" id="ARBA00000885"/>
    </source>
</evidence>
<feature type="region of interest" description="Disordered" evidence="8">
    <location>
        <begin position="1"/>
        <end position="20"/>
    </location>
</feature>
<dbReference type="InterPro" id="IPR044611">
    <property type="entry name" value="E3A/B/C-like"/>
</dbReference>
<dbReference type="Gene3D" id="3.30.2160.10">
    <property type="entry name" value="Hect, E3 ligase catalytic domain"/>
    <property type="match status" value="1"/>
</dbReference>
<feature type="compositionally biased region" description="Low complexity" evidence="8">
    <location>
        <begin position="1"/>
        <end position="18"/>
    </location>
</feature>
<dbReference type="EC" id="2.3.2.26" evidence="3"/>
<dbReference type="InterPro" id="IPR035983">
    <property type="entry name" value="Hect_E3_ubiquitin_ligase"/>
</dbReference>
<dbReference type="CDD" id="cd00078">
    <property type="entry name" value="HECTc"/>
    <property type="match status" value="1"/>
</dbReference>
<feature type="active site" description="Glycyl thioester intermediate" evidence="7">
    <location>
        <position position="742"/>
    </location>
</feature>
<dbReference type="GO" id="GO:0061630">
    <property type="term" value="F:ubiquitin protein ligase activity"/>
    <property type="evidence" value="ECO:0007669"/>
    <property type="project" value="UniProtKB-EC"/>
</dbReference>
<dbReference type="PANTHER" id="PTHR45700">
    <property type="entry name" value="UBIQUITIN-PROTEIN LIGASE E3C"/>
    <property type="match status" value="1"/>
</dbReference>
<dbReference type="STRING" id="112090.W4FF79"/>
<dbReference type="Pfam" id="PF00632">
    <property type="entry name" value="HECT"/>
    <property type="match status" value="1"/>
</dbReference>
<gene>
    <name evidence="10" type="ORF">H257_17349</name>
</gene>
<keyword evidence="4" id="KW-0963">Cytoplasm</keyword>
<keyword evidence="5" id="KW-0808">Transferase</keyword>
<evidence type="ECO:0000256" key="7">
    <source>
        <dbReference type="PROSITE-ProRule" id="PRU00104"/>
    </source>
</evidence>
<evidence type="ECO:0000256" key="3">
    <source>
        <dbReference type="ARBA" id="ARBA00012485"/>
    </source>
</evidence>
<sequence length="774" mass="85548">MERQDPSTSAASSSPMTAEDAAALKEKFQQMYMELIATGLTPNDAVAEALTRLYATTASTANTGSSAAPPAQPPTLQAAPVIITPQPPPAPPLAVVAATPVPVVVVAPSPVGVVAVPTTAPSAALVPPPRPPALTLALLQSNDLSLSNMQTLVYETFSHSDHLNVSCFPGHSRHDIQQGLSLLASHPVLANTMGNALQSWVNQPWSNSKKWTQPTDLHQFWVVLEHPLLFDPEYRQVVGGMAKLMYFLDDGMKAAVLARWAGYSEDDLHRLLDVFHQFITLALVGAELKMDMLFAVCDLLRLLHEINEKSRKFCEFSAFYNDAVNSELNLLTDYANSGVFLKHRPTTHQSTRQLSELSFCDFPFILDPASKSLVLHFDAEYQQRRTVHGSLASTASTTTSSSTSTTHETLSTSSSTSSTLDNLMPYLVLRVRREFVVPDALQQLVQATSEQLKKPLKVKFIGEEGVDEGGVKKEFFQIIIRQLLDPDFGMFLSDEDTHTLWFNCDSLESSMEFELIGILLGLAIYNGVILDLHFPPLVYKKLMEQSVTLSDVEASQPALGRGLRQLLSFDGDVESVFQRSFQVSYQVFGEIKTVDLVPNGSQINVTNLNREEYVAKYVQYVTTDSVERQYGAFHRGFHLVCGGHALALFRCEELELLLCGSPDLDFEALESVTQYDSGFSEHSDVIKYFWTVVHGFTVDEKKQLLKFCTGSDRVPIRGLSEMAFVISRNGPDSNKLPTAHTCFNHLLLPEYSSMDKLKERLLIAISQSEGFGLL</sequence>
<name>W4FF79_APHAT</name>
<organism evidence="10">
    <name type="scientific">Aphanomyces astaci</name>
    <name type="common">Crayfish plague agent</name>
    <dbReference type="NCBI Taxonomy" id="112090"/>
    <lineage>
        <taxon>Eukaryota</taxon>
        <taxon>Sar</taxon>
        <taxon>Stramenopiles</taxon>
        <taxon>Oomycota</taxon>
        <taxon>Saprolegniomycetes</taxon>
        <taxon>Saprolegniales</taxon>
        <taxon>Verrucalvaceae</taxon>
        <taxon>Aphanomyces</taxon>
    </lineage>
</organism>
<dbReference type="Gene3D" id="3.90.1750.10">
    <property type="entry name" value="Hect, E3 ligase catalytic domains"/>
    <property type="match status" value="1"/>
</dbReference>
<evidence type="ECO:0000313" key="10">
    <source>
        <dbReference type="EMBL" id="ETV66085.1"/>
    </source>
</evidence>
<evidence type="ECO:0000256" key="2">
    <source>
        <dbReference type="ARBA" id="ARBA00004496"/>
    </source>
</evidence>
<keyword evidence="6 7" id="KW-0833">Ubl conjugation pathway</keyword>
<comment type="catalytic activity">
    <reaction evidence="1">
        <text>S-ubiquitinyl-[E2 ubiquitin-conjugating enzyme]-L-cysteine + [acceptor protein]-L-lysine = [E2 ubiquitin-conjugating enzyme]-L-cysteine + N(6)-ubiquitinyl-[acceptor protein]-L-lysine.</text>
        <dbReference type="EC" id="2.3.2.26"/>
    </reaction>
</comment>